<evidence type="ECO:0000313" key="2">
    <source>
        <dbReference type="Proteomes" id="UP001432322"/>
    </source>
</evidence>
<feature type="non-terminal residue" evidence="1">
    <location>
        <position position="1"/>
    </location>
</feature>
<feature type="non-terminal residue" evidence="1">
    <location>
        <position position="81"/>
    </location>
</feature>
<comment type="caution">
    <text evidence="1">The sequence shown here is derived from an EMBL/GenBank/DDBJ whole genome shotgun (WGS) entry which is preliminary data.</text>
</comment>
<accession>A0AAV5V3N7</accession>
<dbReference type="Proteomes" id="UP001432322">
    <property type="component" value="Unassembled WGS sequence"/>
</dbReference>
<evidence type="ECO:0000313" key="1">
    <source>
        <dbReference type="EMBL" id="GMT12927.1"/>
    </source>
</evidence>
<dbReference type="AlphaFoldDB" id="A0AAV5V3N7"/>
<protein>
    <submittedName>
        <fullName evidence="1">Uncharacterized protein</fullName>
    </submittedName>
</protein>
<sequence length="81" mass="9333">TSCMPVIDPSIRHGTSKSKKIFIPPNSRMKEILLEMSAMRADYFQTGNLNPIDVFRRREAFGSHFIAQCQTVLKHVEILRK</sequence>
<organism evidence="1 2">
    <name type="scientific">Pristionchus fissidentatus</name>
    <dbReference type="NCBI Taxonomy" id="1538716"/>
    <lineage>
        <taxon>Eukaryota</taxon>
        <taxon>Metazoa</taxon>
        <taxon>Ecdysozoa</taxon>
        <taxon>Nematoda</taxon>
        <taxon>Chromadorea</taxon>
        <taxon>Rhabditida</taxon>
        <taxon>Rhabditina</taxon>
        <taxon>Diplogasteromorpha</taxon>
        <taxon>Diplogasteroidea</taxon>
        <taxon>Neodiplogasteridae</taxon>
        <taxon>Pristionchus</taxon>
    </lineage>
</organism>
<proteinExistence type="predicted"/>
<dbReference type="EMBL" id="BTSY01000002">
    <property type="protein sequence ID" value="GMT12927.1"/>
    <property type="molecule type" value="Genomic_DNA"/>
</dbReference>
<reference evidence="1" key="1">
    <citation type="submission" date="2023-10" db="EMBL/GenBank/DDBJ databases">
        <title>Genome assembly of Pristionchus species.</title>
        <authorList>
            <person name="Yoshida K."/>
            <person name="Sommer R.J."/>
        </authorList>
    </citation>
    <scope>NUCLEOTIDE SEQUENCE</scope>
    <source>
        <strain evidence="1">RS5133</strain>
    </source>
</reference>
<keyword evidence="2" id="KW-1185">Reference proteome</keyword>
<gene>
    <name evidence="1" type="ORF">PFISCL1PPCAC_4224</name>
</gene>
<name>A0AAV5V3N7_9BILA</name>